<keyword evidence="1" id="KW-0802">TPR repeat</keyword>
<dbReference type="CDD" id="cd24142">
    <property type="entry name" value="ACL4-like"/>
    <property type="match status" value="1"/>
</dbReference>
<protein>
    <recommendedName>
        <fullName evidence="5">TPR-like protein</fullName>
    </recommendedName>
</protein>
<dbReference type="SMART" id="SM00028">
    <property type="entry name" value="TPR"/>
    <property type="match status" value="1"/>
</dbReference>
<organism evidence="3 4">
    <name type="scientific">Kwoniella dendrophila CBS 6074</name>
    <dbReference type="NCBI Taxonomy" id="1295534"/>
    <lineage>
        <taxon>Eukaryota</taxon>
        <taxon>Fungi</taxon>
        <taxon>Dikarya</taxon>
        <taxon>Basidiomycota</taxon>
        <taxon>Agaricomycotina</taxon>
        <taxon>Tremellomycetes</taxon>
        <taxon>Tremellales</taxon>
        <taxon>Cryptococcaceae</taxon>
        <taxon>Kwoniella</taxon>
    </lineage>
</organism>
<dbReference type="GeneID" id="91096784"/>
<keyword evidence="4" id="KW-1185">Reference proteome</keyword>
<sequence length="394" mass="43566">MTRTKKSKPGHKQREEKKLAAAAAQANSTGGPIDAASLIEKAHILLGQSNFELAVKFLDRALELQPTNLEARELVGIAELEAGDEDRGREHLLKLFPPNVPESPSHPSPYLYLAQCAKEAQEALGYYSTATAMLEKSIADKDRKGKGKQDSIADEPEDFDEERQMAVTALVAMIEIWMSDLCFEPAAEKNCDDLIQRALSISPNDQEVKLTLASIRMSQSRFDDAKEVVVSLYNDLEGREPFDPTLPALPARLSLSRLLLEHSKHLEALDILSTVREEDSLNVEGAYLEGWAFYLRAEAIKENPGLLKPTSTAVETKEVIEGEAEDGEPMTIEECLSESMRSLIECARLYADQDYEDEGIGSHVAELLVELEKNGVVPAIHEDEEDDDGDVEMA</sequence>
<evidence type="ECO:0000256" key="2">
    <source>
        <dbReference type="SAM" id="MobiDB-lite"/>
    </source>
</evidence>
<reference evidence="3 4" key="1">
    <citation type="submission" date="2024-01" db="EMBL/GenBank/DDBJ databases">
        <title>Comparative genomics of Cryptococcus and Kwoniella reveals pathogenesis evolution and contrasting modes of karyotype evolution via chromosome fusion or intercentromeric recombination.</title>
        <authorList>
            <person name="Coelho M.A."/>
            <person name="David-Palma M."/>
            <person name="Shea T."/>
            <person name="Bowers K."/>
            <person name="McGinley-Smith S."/>
            <person name="Mohammad A.W."/>
            <person name="Gnirke A."/>
            <person name="Yurkov A.M."/>
            <person name="Nowrousian M."/>
            <person name="Sun S."/>
            <person name="Cuomo C.A."/>
            <person name="Heitman J."/>
        </authorList>
    </citation>
    <scope>NUCLEOTIDE SEQUENCE [LARGE SCALE GENOMIC DNA]</scope>
    <source>
        <strain evidence="3 4">CBS 6074</strain>
    </source>
</reference>
<feature type="region of interest" description="Disordered" evidence="2">
    <location>
        <begin position="141"/>
        <end position="160"/>
    </location>
</feature>
<proteinExistence type="predicted"/>
<dbReference type="PROSITE" id="PS50005">
    <property type="entry name" value="TPR"/>
    <property type="match status" value="1"/>
</dbReference>
<dbReference type="Proteomes" id="UP001355207">
    <property type="component" value="Chromosome 8"/>
</dbReference>
<evidence type="ECO:0000313" key="4">
    <source>
        <dbReference type="Proteomes" id="UP001355207"/>
    </source>
</evidence>
<dbReference type="InterPro" id="IPR019734">
    <property type="entry name" value="TPR_rpt"/>
</dbReference>
<feature type="compositionally biased region" description="Basic and acidic residues" evidence="2">
    <location>
        <begin position="141"/>
        <end position="151"/>
    </location>
</feature>
<accession>A0AAX4K250</accession>
<dbReference type="AlphaFoldDB" id="A0AAX4K250"/>
<dbReference type="SUPFAM" id="SSF48452">
    <property type="entry name" value="TPR-like"/>
    <property type="match status" value="1"/>
</dbReference>
<dbReference type="RefSeq" id="XP_066077936.1">
    <property type="nucleotide sequence ID" value="XM_066221839.1"/>
</dbReference>
<gene>
    <name evidence="3" type="ORF">L201_006114</name>
</gene>
<evidence type="ECO:0008006" key="5">
    <source>
        <dbReference type="Google" id="ProtNLM"/>
    </source>
</evidence>
<evidence type="ECO:0000256" key="1">
    <source>
        <dbReference type="PROSITE-ProRule" id="PRU00339"/>
    </source>
</evidence>
<dbReference type="Gene3D" id="1.25.40.10">
    <property type="entry name" value="Tetratricopeptide repeat domain"/>
    <property type="match status" value="1"/>
</dbReference>
<feature type="compositionally biased region" description="Basic residues" evidence="2">
    <location>
        <begin position="1"/>
        <end position="11"/>
    </location>
</feature>
<name>A0AAX4K250_9TREE</name>
<dbReference type="EMBL" id="CP144105">
    <property type="protein sequence ID" value="WWC91173.1"/>
    <property type="molecule type" value="Genomic_DNA"/>
</dbReference>
<evidence type="ECO:0000313" key="3">
    <source>
        <dbReference type="EMBL" id="WWC91173.1"/>
    </source>
</evidence>
<feature type="region of interest" description="Disordered" evidence="2">
    <location>
        <begin position="1"/>
        <end position="30"/>
    </location>
</feature>
<feature type="repeat" description="TPR" evidence="1">
    <location>
        <begin position="35"/>
        <end position="68"/>
    </location>
</feature>
<dbReference type="InterPro" id="IPR011990">
    <property type="entry name" value="TPR-like_helical_dom_sf"/>
</dbReference>